<protein>
    <submittedName>
        <fullName evidence="13">RIB43A-like with coiled-coils protein 2</fullName>
    </submittedName>
</protein>
<evidence type="ECO:0000256" key="4">
    <source>
        <dbReference type="ARBA" id="ARBA00022846"/>
    </source>
</evidence>
<evidence type="ECO:0000256" key="6">
    <source>
        <dbReference type="ARBA" id="ARBA00023069"/>
    </source>
</evidence>
<proteinExistence type="inferred from homology"/>
<dbReference type="Proteomes" id="UP000504632">
    <property type="component" value="Chromosome 1"/>
</dbReference>
<feature type="region of interest" description="Disordered" evidence="11">
    <location>
        <begin position="128"/>
        <end position="158"/>
    </location>
</feature>
<dbReference type="AlphaFoldDB" id="A0A6J2WGL6"/>
<keyword evidence="3" id="KW-0963">Cytoplasm</keyword>
<evidence type="ECO:0000313" key="12">
    <source>
        <dbReference type="Proteomes" id="UP000504632"/>
    </source>
</evidence>
<dbReference type="PANTHER" id="PTHR14517:SF10">
    <property type="entry name" value="RIB43A-LIKE WITH COILED-COILS PROTEIN 2"/>
    <property type="match status" value="1"/>
</dbReference>
<keyword evidence="5 10" id="KW-0175">Coiled coil</keyword>
<comment type="similarity">
    <text evidence="2">Belongs to the RIB43A family.</text>
</comment>
<evidence type="ECO:0000256" key="3">
    <source>
        <dbReference type="ARBA" id="ARBA00022490"/>
    </source>
</evidence>
<name>A0A6J2WGL6_CHACN</name>
<dbReference type="GeneID" id="115823039"/>
<sequence>MNTVELLSDRLEAARIERRRNRELQRQDRIFNARVRTIGIDKDALDHQVQERKEKEEAESLTLKGYAEDLLHGDRVACLLDHRQRKDERLLQKAIMDFRQNFQQRSSRREFDLNDPDALKKQDSVQMLPGLVGEDPGSVERRRRQQEQLRSWSSQQQHELVEAHQRKKREDLQYDQTRIALDNRALELQKTEEENKRALAIATKDFNLALAAETAGRRQRERYEEEENKKMDILNHLQGELLSKSQDQSASLRGYSRLRSDSYLGLSLQQLQHFTDLQLQQAEEKKRALLAQKQEELEQDRVRVESARAVLLLERKQARINKEMRQAMDNANAKLAQEQQARKKYLEEQVYTNVPDESYFSQFNTSTR</sequence>
<reference evidence="13" key="1">
    <citation type="submission" date="2025-08" db="UniProtKB">
        <authorList>
            <consortium name="RefSeq"/>
        </authorList>
    </citation>
    <scope>IDENTIFICATION</scope>
</reference>
<dbReference type="InterPro" id="IPR008805">
    <property type="entry name" value="RIB43A"/>
</dbReference>
<organism evidence="12 13">
    <name type="scientific">Chanos chanos</name>
    <name type="common">Milkfish</name>
    <name type="synonym">Mugil chanos</name>
    <dbReference type="NCBI Taxonomy" id="29144"/>
    <lineage>
        <taxon>Eukaryota</taxon>
        <taxon>Metazoa</taxon>
        <taxon>Chordata</taxon>
        <taxon>Craniata</taxon>
        <taxon>Vertebrata</taxon>
        <taxon>Euteleostomi</taxon>
        <taxon>Actinopterygii</taxon>
        <taxon>Neopterygii</taxon>
        <taxon>Teleostei</taxon>
        <taxon>Ostariophysi</taxon>
        <taxon>Gonorynchiformes</taxon>
        <taxon>Chanidae</taxon>
        <taxon>Chanos</taxon>
    </lineage>
</organism>
<dbReference type="PANTHER" id="PTHR14517">
    <property type="entry name" value="RIB43A-RELATED"/>
    <property type="match status" value="1"/>
</dbReference>
<evidence type="ECO:0000256" key="7">
    <source>
        <dbReference type="ARBA" id="ARBA00023212"/>
    </source>
</evidence>
<keyword evidence="7" id="KW-0206">Cytoskeleton</keyword>
<dbReference type="InParanoid" id="A0A6J2WGL6"/>
<comment type="subunit">
    <text evidence="9">Microtubule inner protein component of sperm flagellar doublet microtubules.</text>
</comment>
<keyword evidence="4" id="KW-0282">Flagellum</keyword>
<dbReference type="Pfam" id="PF05914">
    <property type="entry name" value="RIB43A"/>
    <property type="match status" value="1"/>
</dbReference>
<feature type="coiled-coil region" evidence="10">
    <location>
        <begin position="279"/>
        <end position="348"/>
    </location>
</feature>
<feature type="compositionally biased region" description="Low complexity" evidence="11">
    <location>
        <begin position="148"/>
        <end position="157"/>
    </location>
</feature>
<comment type="subcellular location">
    <subcellularLocation>
        <location evidence="1">Cytoplasm</location>
        <location evidence="1">Cytoskeleton</location>
        <location evidence="1">Flagellum axoneme</location>
    </subcellularLocation>
</comment>
<evidence type="ECO:0000256" key="9">
    <source>
        <dbReference type="ARBA" id="ARBA00046435"/>
    </source>
</evidence>
<evidence type="ECO:0000256" key="10">
    <source>
        <dbReference type="SAM" id="Coils"/>
    </source>
</evidence>
<evidence type="ECO:0000256" key="8">
    <source>
        <dbReference type="ARBA" id="ARBA00023273"/>
    </source>
</evidence>
<evidence type="ECO:0000313" key="13">
    <source>
        <dbReference type="RefSeq" id="XP_030642902.1"/>
    </source>
</evidence>
<dbReference type="FunCoup" id="A0A6J2WGL6">
    <property type="interactions" value="272"/>
</dbReference>
<keyword evidence="12" id="KW-1185">Reference proteome</keyword>
<evidence type="ECO:0000256" key="1">
    <source>
        <dbReference type="ARBA" id="ARBA00004611"/>
    </source>
</evidence>
<evidence type="ECO:0000256" key="5">
    <source>
        <dbReference type="ARBA" id="ARBA00023054"/>
    </source>
</evidence>
<keyword evidence="6" id="KW-0969">Cilium</keyword>
<evidence type="ECO:0000256" key="11">
    <source>
        <dbReference type="SAM" id="MobiDB-lite"/>
    </source>
</evidence>
<evidence type="ECO:0000256" key="2">
    <source>
        <dbReference type="ARBA" id="ARBA00006875"/>
    </source>
</evidence>
<keyword evidence="8" id="KW-0966">Cell projection</keyword>
<dbReference type="OrthoDB" id="429119at2759"/>
<gene>
    <name evidence="13" type="primary">ribc2</name>
</gene>
<dbReference type="RefSeq" id="XP_030642902.1">
    <property type="nucleotide sequence ID" value="XM_030787042.1"/>
</dbReference>
<dbReference type="CTD" id="26150"/>
<accession>A0A6J2WGL6</accession>